<comment type="catalytic activity">
    <reaction evidence="1">
        <text>[HPr protein]-L-serine + ATP = [HPr protein]-O-phospho-L-serine + ADP + H(+)</text>
        <dbReference type="Rhea" id="RHEA:46600"/>
        <dbReference type="Rhea" id="RHEA-COMP:11602"/>
        <dbReference type="Rhea" id="RHEA-COMP:11603"/>
        <dbReference type="ChEBI" id="CHEBI:15378"/>
        <dbReference type="ChEBI" id="CHEBI:29999"/>
        <dbReference type="ChEBI" id="CHEBI:30616"/>
        <dbReference type="ChEBI" id="CHEBI:83421"/>
        <dbReference type="ChEBI" id="CHEBI:456216"/>
    </reaction>
</comment>
<dbReference type="SUPFAM" id="SSF53795">
    <property type="entry name" value="PEP carboxykinase-like"/>
    <property type="match status" value="1"/>
</dbReference>
<evidence type="ECO:0000256" key="4">
    <source>
        <dbReference type="ARBA" id="ARBA00022679"/>
    </source>
</evidence>
<dbReference type="NCBIfam" id="TIGR00679">
    <property type="entry name" value="hpr-ser"/>
    <property type="match status" value="1"/>
</dbReference>
<keyword evidence="13" id="KW-1185">Reference proteome</keyword>
<dbReference type="InterPro" id="IPR011126">
    <property type="entry name" value="Hpr_kin/Pase_Hpr_N"/>
</dbReference>
<dbReference type="Gene3D" id="3.40.1390.20">
    <property type="entry name" value="HprK N-terminal domain-like"/>
    <property type="match status" value="1"/>
</dbReference>
<feature type="domain" description="HPr(Ser) kinase/phosphorylase N-terminal" evidence="10">
    <location>
        <begin position="20"/>
        <end position="148"/>
    </location>
</feature>
<dbReference type="Proteomes" id="UP000464317">
    <property type="component" value="Chromosome"/>
</dbReference>
<dbReference type="Gene3D" id="3.40.50.300">
    <property type="entry name" value="P-loop containing nucleotide triphosphate hydrolases"/>
    <property type="match status" value="1"/>
</dbReference>
<protein>
    <submittedName>
        <fullName evidence="12">HPr kinase/phosphorylase</fullName>
    </submittedName>
</protein>
<dbReference type="InterPro" id="IPR003755">
    <property type="entry name" value="HPr(Ser)_kin/Pase"/>
</dbReference>
<dbReference type="GO" id="GO:0006109">
    <property type="term" value="P:regulation of carbohydrate metabolic process"/>
    <property type="evidence" value="ECO:0007669"/>
    <property type="project" value="InterPro"/>
</dbReference>
<dbReference type="SUPFAM" id="SSF75138">
    <property type="entry name" value="HprK N-terminal domain-like"/>
    <property type="match status" value="1"/>
</dbReference>
<dbReference type="Pfam" id="PF02603">
    <property type="entry name" value="Hpr_kinase_N"/>
    <property type="match status" value="1"/>
</dbReference>
<dbReference type="KEGG" id="mfel:JPM2_2010"/>
<evidence type="ECO:0000256" key="1">
    <source>
        <dbReference type="ARBA" id="ARBA00001120"/>
    </source>
</evidence>
<dbReference type="GO" id="GO:0005524">
    <property type="term" value="F:ATP binding"/>
    <property type="evidence" value="ECO:0007669"/>
    <property type="project" value="UniProtKB-KW"/>
</dbReference>
<dbReference type="EMBL" id="AP022325">
    <property type="protein sequence ID" value="BBU47508.1"/>
    <property type="molecule type" value="Genomic_DNA"/>
</dbReference>
<dbReference type="AlphaFoldDB" id="A0A809SEM7"/>
<evidence type="ECO:0000256" key="6">
    <source>
        <dbReference type="ARBA" id="ARBA00022777"/>
    </source>
</evidence>
<sequence length="323" mass="35878">MDQKLKKNLNMADNLKQKKVSVKEIVNFFNLKIINEKTSEIKWGYIYQPAIKRVGLELSELINNERLNRNVIAWGTSESLWFQKIGKERSLKAIEHIFKEQPPLVILSKGVMKPSLSWVLSMADKYGVPLCLSKVSSSFISTNIGSYLNNYFGEEIQVHGCLVLIGGTGVLIIGQSGAGKSEAALELVQRGHVLISDDSVLIRDNGNIFIGSSPKITKDFLEARGIGIIDIKRAYGIRSVTSSSIINLVVELVKVDKQNELDRLGIDFLQFPIFGRYIKKIQVPIKEGGSVASLIEAAVNSYLLRLDGVDVLKEIQGRSSDNE</sequence>
<keyword evidence="8" id="KW-0511">Multifunctional enzyme</keyword>
<dbReference type="RefSeq" id="WP_233091018.1">
    <property type="nucleotide sequence ID" value="NZ_AP022325.1"/>
</dbReference>
<keyword evidence="5" id="KW-0547">Nucleotide-binding</keyword>
<evidence type="ECO:0000256" key="2">
    <source>
        <dbReference type="ARBA" id="ARBA00006883"/>
    </source>
</evidence>
<evidence type="ECO:0000256" key="7">
    <source>
        <dbReference type="ARBA" id="ARBA00022840"/>
    </source>
</evidence>
<feature type="domain" description="HPr kinase/phosphorylase C-terminal" evidence="11">
    <location>
        <begin position="152"/>
        <end position="318"/>
    </location>
</feature>
<name>A0A809SEM7_9BACT</name>
<dbReference type="InterPro" id="IPR027417">
    <property type="entry name" value="P-loop_NTPase"/>
</dbReference>
<dbReference type="PANTHER" id="PTHR30305">
    <property type="entry name" value="PROTEIN YJDM-RELATED"/>
    <property type="match status" value="1"/>
</dbReference>
<proteinExistence type="inferred from homology"/>
<keyword evidence="4" id="KW-0808">Transferase</keyword>
<keyword evidence="6 12" id="KW-0418">Kinase</keyword>
<dbReference type="PANTHER" id="PTHR30305:SF1">
    <property type="entry name" value="HPR KINASE_PHOSPHORYLASE"/>
    <property type="match status" value="1"/>
</dbReference>
<evidence type="ECO:0000313" key="13">
    <source>
        <dbReference type="Proteomes" id="UP000464317"/>
    </source>
</evidence>
<keyword evidence="7" id="KW-0067">ATP-binding</keyword>
<evidence type="ECO:0000256" key="8">
    <source>
        <dbReference type="ARBA" id="ARBA00023268"/>
    </source>
</evidence>
<dbReference type="CDD" id="cd01918">
    <property type="entry name" value="HprK_C"/>
    <property type="match status" value="1"/>
</dbReference>
<dbReference type="GO" id="GO:0000155">
    <property type="term" value="F:phosphorelay sensor kinase activity"/>
    <property type="evidence" value="ECO:0007669"/>
    <property type="project" value="InterPro"/>
</dbReference>
<evidence type="ECO:0000259" key="10">
    <source>
        <dbReference type="Pfam" id="PF02603"/>
    </source>
</evidence>
<evidence type="ECO:0000256" key="9">
    <source>
        <dbReference type="ARBA" id="ARBA00047657"/>
    </source>
</evidence>
<reference evidence="12 13" key="1">
    <citation type="submission" date="2020-01" db="EMBL/GenBank/DDBJ databases">
        <title>Complete genome sequence of Mycoplasma felis strain Myco-2.</title>
        <authorList>
            <person name="Kinoshita Y."/>
            <person name="Niwa H."/>
            <person name="Uchida-Fujii E."/>
            <person name="Nukada T."/>
        </authorList>
    </citation>
    <scope>NUCLEOTIDE SEQUENCE [LARGE SCALE GENOMIC DNA]</scope>
    <source>
        <strain evidence="12 13">Myco-2</strain>
    </source>
</reference>
<dbReference type="InterPro" id="IPR011104">
    <property type="entry name" value="Hpr_kin/Pase_C"/>
</dbReference>
<evidence type="ECO:0000256" key="3">
    <source>
        <dbReference type="ARBA" id="ARBA00022527"/>
    </source>
</evidence>
<evidence type="ECO:0000259" key="11">
    <source>
        <dbReference type="Pfam" id="PF07475"/>
    </source>
</evidence>
<keyword evidence="3" id="KW-0723">Serine/threonine-protein kinase</keyword>
<comment type="catalytic activity">
    <reaction evidence="9">
        <text>[HPr protein]-O-phospho-L-serine + phosphate + H(+) = [HPr protein]-L-serine + diphosphate</text>
        <dbReference type="Rhea" id="RHEA:46604"/>
        <dbReference type="Rhea" id="RHEA-COMP:11602"/>
        <dbReference type="Rhea" id="RHEA-COMP:11603"/>
        <dbReference type="ChEBI" id="CHEBI:15378"/>
        <dbReference type="ChEBI" id="CHEBI:29999"/>
        <dbReference type="ChEBI" id="CHEBI:33019"/>
        <dbReference type="ChEBI" id="CHEBI:43474"/>
        <dbReference type="ChEBI" id="CHEBI:83421"/>
    </reaction>
</comment>
<gene>
    <name evidence="12" type="primary">hprK</name>
    <name evidence="12" type="ORF">JPM2_2010</name>
</gene>
<evidence type="ECO:0000313" key="12">
    <source>
        <dbReference type="EMBL" id="BBU47508.1"/>
    </source>
</evidence>
<dbReference type="Pfam" id="PF07475">
    <property type="entry name" value="Hpr_kinase_C"/>
    <property type="match status" value="1"/>
</dbReference>
<evidence type="ECO:0000256" key="5">
    <source>
        <dbReference type="ARBA" id="ARBA00022741"/>
    </source>
</evidence>
<dbReference type="GO" id="GO:0004674">
    <property type="term" value="F:protein serine/threonine kinase activity"/>
    <property type="evidence" value="ECO:0007669"/>
    <property type="project" value="UniProtKB-KW"/>
</dbReference>
<organism evidence="12 13">
    <name type="scientific">Mycoplasmopsis felis</name>
    <dbReference type="NCBI Taxonomy" id="33923"/>
    <lineage>
        <taxon>Bacteria</taxon>
        <taxon>Bacillati</taxon>
        <taxon>Mycoplasmatota</taxon>
        <taxon>Mycoplasmoidales</taxon>
        <taxon>Metamycoplasmataceae</taxon>
        <taxon>Mycoplasmopsis</taxon>
    </lineage>
</organism>
<comment type="similarity">
    <text evidence="2">Belongs to the HPrK/P family.</text>
</comment>
<dbReference type="InterPro" id="IPR028979">
    <property type="entry name" value="Ser_kin/Pase_Hpr-like_N_sf"/>
</dbReference>
<accession>A0A809SEM7</accession>